<dbReference type="AlphaFoldDB" id="A0AAW0J250"/>
<evidence type="ECO:0000256" key="1">
    <source>
        <dbReference type="SAM" id="SignalP"/>
    </source>
</evidence>
<feature type="chain" id="PRO_5043900628" evidence="1">
    <location>
        <begin position="17"/>
        <end position="109"/>
    </location>
</feature>
<gene>
    <name evidence="2" type="primary">HDA14_0</name>
    <name evidence="2" type="ORF">CFP56_038657</name>
</gene>
<name>A0AAW0J250_QUESU</name>
<feature type="signal peptide" evidence="1">
    <location>
        <begin position="1"/>
        <end position="16"/>
    </location>
</feature>
<comment type="caution">
    <text evidence="2">The sequence shown here is derived from an EMBL/GenBank/DDBJ whole genome shotgun (WGS) entry which is preliminary data.</text>
</comment>
<proteinExistence type="predicted"/>
<evidence type="ECO:0000313" key="3">
    <source>
        <dbReference type="Proteomes" id="UP000237347"/>
    </source>
</evidence>
<reference evidence="2 3" key="1">
    <citation type="journal article" date="2018" name="Sci. Data">
        <title>The draft genome sequence of cork oak.</title>
        <authorList>
            <person name="Ramos A.M."/>
            <person name="Usie A."/>
            <person name="Barbosa P."/>
            <person name="Barros P.M."/>
            <person name="Capote T."/>
            <person name="Chaves I."/>
            <person name="Simoes F."/>
            <person name="Abreu I."/>
            <person name="Carrasquinho I."/>
            <person name="Faro C."/>
            <person name="Guimaraes J.B."/>
            <person name="Mendonca D."/>
            <person name="Nobrega F."/>
            <person name="Rodrigues L."/>
            <person name="Saibo N.J.M."/>
            <person name="Varela M.C."/>
            <person name="Egas C."/>
            <person name="Matos J."/>
            <person name="Miguel C.M."/>
            <person name="Oliveira M.M."/>
            <person name="Ricardo C.P."/>
            <person name="Goncalves S."/>
        </authorList>
    </citation>
    <scope>NUCLEOTIDE SEQUENCE [LARGE SCALE GENOMIC DNA]</scope>
    <source>
        <strain evidence="3">cv. HL8</strain>
    </source>
</reference>
<keyword evidence="1" id="KW-0732">Signal</keyword>
<evidence type="ECO:0000313" key="2">
    <source>
        <dbReference type="EMBL" id="KAK7820621.1"/>
    </source>
</evidence>
<dbReference type="Proteomes" id="UP000237347">
    <property type="component" value="Unassembled WGS sequence"/>
</dbReference>
<dbReference type="EMBL" id="PKMF04000731">
    <property type="protein sequence ID" value="KAK7820621.1"/>
    <property type="molecule type" value="Genomic_DNA"/>
</dbReference>
<accession>A0AAW0J250</accession>
<keyword evidence="3" id="KW-1185">Reference proteome</keyword>
<sequence length="109" mass="11812">MIVVFLLGRLESLVAAGAGITDFIFVFASRNCLDPPVGFALIIPPGHHPIPKGPTGLCFRKCGHCSSLCPTFTWAKRMVAALVLVKNDEVGHGDGEGTEIKFAYTWRVR</sequence>
<organism evidence="2 3">
    <name type="scientific">Quercus suber</name>
    <name type="common">Cork oak</name>
    <dbReference type="NCBI Taxonomy" id="58331"/>
    <lineage>
        <taxon>Eukaryota</taxon>
        <taxon>Viridiplantae</taxon>
        <taxon>Streptophyta</taxon>
        <taxon>Embryophyta</taxon>
        <taxon>Tracheophyta</taxon>
        <taxon>Spermatophyta</taxon>
        <taxon>Magnoliopsida</taxon>
        <taxon>eudicotyledons</taxon>
        <taxon>Gunneridae</taxon>
        <taxon>Pentapetalae</taxon>
        <taxon>rosids</taxon>
        <taxon>fabids</taxon>
        <taxon>Fagales</taxon>
        <taxon>Fagaceae</taxon>
        <taxon>Quercus</taxon>
    </lineage>
</organism>
<protein>
    <submittedName>
        <fullName evidence="2">Histone deacetylase 14</fullName>
    </submittedName>
</protein>